<reference evidence="2 3" key="1">
    <citation type="journal article" date="2021" name="Sci. Rep.">
        <title>The genome of the diatom Chaetoceros tenuissimus carries an ancient integrated fragment of an extant virus.</title>
        <authorList>
            <person name="Hongo Y."/>
            <person name="Kimura K."/>
            <person name="Takaki Y."/>
            <person name="Yoshida Y."/>
            <person name="Baba S."/>
            <person name="Kobayashi G."/>
            <person name="Nagasaki K."/>
            <person name="Hano T."/>
            <person name="Tomaru Y."/>
        </authorList>
    </citation>
    <scope>NUCLEOTIDE SEQUENCE [LARGE SCALE GENOMIC DNA]</scope>
    <source>
        <strain evidence="2 3">NIES-3715</strain>
    </source>
</reference>
<keyword evidence="3" id="KW-1185">Reference proteome</keyword>
<name>A0AAD3H3T8_9STRA</name>
<sequence length="250" mass="28833">MVVRAHNQTEGRDYTKLGMLECGQQSVVITISSVLIYRSLVVMSTLDAFIEEESTFFPLPCQRAYSNIDGQGWSINTTVRKSQIPGAGNGRFSNENVPKNTVVMEKYMIPMSEVKSLYDVGDDAVILFKNENEIEDFIHLYQEEGNQTREDTMHCLAHFIWSLEELKDTVALNFSTWSVNHGDPKRGENIRFYVHKRKILAKTVKDVSAGDELLNDYRYFDNMDDFWIQFCKKEGKKDVITNLRQFVDIS</sequence>
<gene>
    <name evidence="2" type="ORF">CTEN210_05816</name>
</gene>
<dbReference type="InterPro" id="IPR001214">
    <property type="entry name" value="SET_dom"/>
</dbReference>
<dbReference type="EMBL" id="BLLK01000038">
    <property type="protein sequence ID" value="GFH49340.1"/>
    <property type="molecule type" value="Genomic_DNA"/>
</dbReference>
<proteinExistence type="predicted"/>
<dbReference type="PROSITE" id="PS50280">
    <property type="entry name" value="SET"/>
    <property type="match status" value="1"/>
</dbReference>
<dbReference type="InterPro" id="IPR046341">
    <property type="entry name" value="SET_dom_sf"/>
</dbReference>
<feature type="domain" description="SET" evidence="1">
    <location>
        <begin position="71"/>
        <end position="218"/>
    </location>
</feature>
<evidence type="ECO:0000259" key="1">
    <source>
        <dbReference type="PROSITE" id="PS50280"/>
    </source>
</evidence>
<dbReference type="Proteomes" id="UP001054902">
    <property type="component" value="Unassembled WGS sequence"/>
</dbReference>
<protein>
    <recommendedName>
        <fullName evidence="1">SET domain-containing protein</fullName>
    </recommendedName>
</protein>
<evidence type="ECO:0000313" key="2">
    <source>
        <dbReference type="EMBL" id="GFH49340.1"/>
    </source>
</evidence>
<dbReference type="AlphaFoldDB" id="A0AAD3H3T8"/>
<dbReference type="SUPFAM" id="SSF82199">
    <property type="entry name" value="SET domain"/>
    <property type="match status" value="1"/>
</dbReference>
<accession>A0AAD3H3T8</accession>
<comment type="caution">
    <text evidence="2">The sequence shown here is derived from an EMBL/GenBank/DDBJ whole genome shotgun (WGS) entry which is preliminary data.</text>
</comment>
<dbReference type="Gene3D" id="2.170.270.10">
    <property type="entry name" value="SET domain"/>
    <property type="match status" value="1"/>
</dbReference>
<evidence type="ECO:0000313" key="3">
    <source>
        <dbReference type="Proteomes" id="UP001054902"/>
    </source>
</evidence>
<organism evidence="2 3">
    <name type="scientific">Chaetoceros tenuissimus</name>
    <dbReference type="NCBI Taxonomy" id="426638"/>
    <lineage>
        <taxon>Eukaryota</taxon>
        <taxon>Sar</taxon>
        <taxon>Stramenopiles</taxon>
        <taxon>Ochrophyta</taxon>
        <taxon>Bacillariophyta</taxon>
        <taxon>Coscinodiscophyceae</taxon>
        <taxon>Chaetocerotophycidae</taxon>
        <taxon>Chaetocerotales</taxon>
        <taxon>Chaetocerotaceae</taxon>
        <taxon>Chaetoceros</taxon>
    </lineage>
</organism>